<reference evidence="1 2" key="1">
    <citation type="submission" date="2019-01" db="EMBL/GenBank/DDBJ databases">
        <authorList>
            <person name="Brito A."/>
        </authorList>
    </citation>
    <scope>NUCLEOTIDE SEQUENCE [LARGE SCALE GENOMIC DNA]</scope>
    <source>
        <strain evidence="1">1</strain>
    </source>
</reference>
<name>A0A563VXX2_9CYAN</name>
<organism evidence="1 2">
    <name type="scientific">Hyella patelloides LEGE 07179</name>
    <dbReference type="NCBI Taxonomy" id="945734"/>
    <lineage>
        <taxon>Bacteria</taxon>
        <taxon>Bacillati</taxon>
        <taxon>Cyanobacteriota</taxon>
        <taxon>Cyanophyceae</taxon>
        <taxon>Pleurocapsales</taxon>
        <taxon>Hyellaceae</taxon>
        <taxon>Hyella</taxon>
    </lineage>
</organism>
<gene>
    <name evidence="1" type="ORF">H1P_4320001</name>
</gene>
<evidence type="ECO:0000313" key="2">
    <source>
        <dbReference type="Proteomes" id="UP000320055"/>
    </source>
</evidence>
<dbReference type="Proteomes" id="UP000320055">
    <property type="component" value="Unassembled WGS sequence"/>
</dbReference>
<accession>A0A563VXX2</accession>
<sequence>MGQSGILFITTMRPYIFRTTATISDKNHRKDEHGYYARGLAKYQIGNDIEGAIKDIEKAREIAAKYQYREF</sequence>
<proteinExistence type="predicted"/>
<protein>
    <submittedName>
        <fullName evidence="1">Uncharacterized protein</fullName>
    </submittedName>
</protein>
<dbReference type="EMBL" id="CAACVJ010000371">
    <property type="protein sequence ID" value="VEP16304.1"/>
    <property type="molecule type" value="Genomic_DNA"/>
</dbReference>
<dbReference type="RefSeq" id="WP_186376257.1">
    <property type="nucleotide sequence ID" value="NZ_LR214167.1"/>
</dbReference>
<dbReference type="AlphaFoldDB" id="A0A563VXX2"/>
<evidence type="ECO:0000313" key="1">
    <source>
        <dbReference type="EMBL" id="VEP16304.1"/>
    </source>
</evidence>
<keyword evidence="2" id="KW-1185">Reference proteome</keyword>